<sequence length="413" mass="46034">MHLEANAFEGMDSLTFLKFHTFHYGIESKKIQLPYGGLDSLPDGLRWLHWDGYPSKSLPAKFYPQHLFHLIIRGSPIKKCWEGFDQPKLVNPAVLDLSNCPNLTAIPDLSCSLKLEELHLPGCKRLVEVPSHVQYLDRLITLDLSNCVNLKSLPSKLNSKVLKHVRINNYPKVKHCPDINSEELMELNLDATPVRELPSAVYNVKEGGSLRLFGENITDFPAISTSLREFHLSHNAMKEMTSSEVLPKFGSLKLGDNSQLKSLPNNLWDMVMSKLHIRGSPLLESLPDISEPVKGLSRIRISNCGSLKSLPSSINNLVSLQELDLGNTGIESLPSSIQELGLLEWIYLNNCKSLQSIPINIHKLPKLVSLILKGCGSILSLPELPSSLFELDVGGCKSLQALPSNTVWLMNRK</sequence>
<dbReference type="Gene3D" id="3.80.10.10">
    <property type="entry name" value="Ribonuclease Inhibitor"/>
    <property type="match status" value="3"/>
</dbReference>
<dbReference type="InterPro" id="IPR001611">
    <property type="entry name" value="Leu-rich_rpt"/>
</dbReference>
<keyword evidence="2" id="KW-1185">Reference proteome</keyword>
<dbReference type="AlphaFoldDB" id="A0AAV2CXQ9"/>
<dbReference type="GO" id="GO:0006952">
    <property type="term" value="P:defense response"/>
    <property type="evidence" value="ECO:0007669"/>
    <property type="project" value="InterPro"/>
</dbReference>
<gene>
    <name evidence="1" type="ORF">LTRI10_LOCUS8711</name>
</gene>
<evidence type="ECO:0000313" key="2">
    <source>
        <dbReference type="Proteomes" id="UP001497516"/>
    </source>
</evidence>
<dbReference type="InterPro" id="IPR044974">
    <property type="entry name" value="Disease_R_plants"/>
</dbReference>
<dbReference type="PANTHER" id="PTHR11017">
    <property type="entry name" value="LEUCINE-RICH REPEAT-CONTAINING PROTEIN"/>
    <property type="match status" value="1"/>
</dbReference>
<dbReference type="Pfam" id="PF00560">
    <property type="entry name" value="LRR_1"/>
    <property type="match status" value="1"/>
</dbReference>
<dbReference type="EMBL" id="OZ034814">
    <property type="protein sequence ID" value="CAL1361333.1"/>
    <property type="molecule type" value="Genomic_DNA"/>
</dbReference>
<proteinExistence type="predicted"/>
<reference evidence="1 2" key="1">
    <citation type="submission" date="2024-04" db="EMBL/GenBank/DDBJ databases">
        <authorList>
            <person name="Fracassetti M."/>
        </authorList>
    </citation>
    <scope>NUCLEOTIDE SEQUENCE [LARGE SCALE GENOMIC DNA]</scope>
</reference>
<dbReference type="Proteomes" id="UP001497516">
    <property type="component" value="Chromosome 10"/>
</dbReference>
<evidence type="ECO:0000313" key="1">
    <source>
        <dbReference type="EMBL" id="CAL1361333.1"/>
    </source>
</evidence>
<organism evidence="1 2">
    <name type="scientific">Linum trigynum</name>
    <dbReference type="NCBI Taxonomy" id="586398"/>
    <lineage>
        <taxon>Eukaryota</taxon>
        <taxon>Viridiplantae</taxon>
        <taxon>Streptophyta</taxon>
        <taxon>Embryophyta</taxon>
        <taxon>Tracheophyta</taxon>
        <taxon>Spermatophyta</taxon>
        <taxon>Magnoliopsida</taxon>
        <taxon>eudicotyledons</taxon>
        <taxon>Gunneridae</taxon>
        <taxon>Pentapetalae</taxon>
        <taxon>rosids</taxon>
        <taxon>fabids</taxon>
        <taxon>Malpighiales</taxon>
        <taxon>Linaceae</taxon>
        <taxon>Linum</taxon>
    </lineage>
</organism>
<dbReference type="SUPFAM" id="SSF52058">
    <property type="entry name" value="L domain-like"/>
    <property type="match status" value="2"/>
</dbReference>
<protein>
    <submittedName>
        <fullName evidence="1">Uncharacterized protein</fullName>
    </submittedName>
</protein>
<dbReference type="InterPro" id="IPR032675">
    <property type="entry name" value="LRR_dom_sf"/>
</dbReference>
<name>A0AAV2CXQ9_9ROSI</name>
<accession>A0AAV2CXQ9</accession>
<dbReference type="PANTHER" id="PTHR11017:SF479">
    <property type="entry name" value="DISEASE RESISTANCE PROTEIN (TIR-NBS-LRR CLASS) FAMILY"/>
    <property type="match status" value="1"/>
</dbReference>